<organism evidence="2 3">
    <name type="scientific">Mycena sanguinolenta</name>
    <dbReference type="NCBI Taxonomy" id="230812"/>
    <lineage>
        <taxon>Eukaryota</taxon>
        <taxon>Fungi</taxon>
        <taxon>Dikarya</taxon>
        <taxon>Basidiomycota</taxon>
        <taxon>Agaricomycotina</taxon>
        <taxon>Agaricomycetes</taxon>
        <taxon>Agaricomycetidae</taxon>
        <taxon>Agaricales</taxon>
        <taxon>Marasmiineae</taxon>
        <taxon>Mycenaceae</taxon>
        <taxon>Mycena</taxon>
    </lineage>
</organism>
<comment type="caution">
    <text evidence="2">The sequence shown here is derived from an EMBL/GenBank/DDBJ whole genome shotgun (WGS) entry which is preliminary data.</text>
</comment>
<evidence type="ECO:0000256" key="1">
    <source>
        <dbReference type="SAM" id="MobiDB-lite"/>
    </source>
</evidence>
<gene>
    <name evidence="2" type="ORF">MSAN_01939800</name>
</gene>
<proteinExistence type="predicted"/>
<dbReference type="Proteomes" id="UP000623467">
    <property type="component" value="Unassembled WGS sequence"/>
</dbReference>
<dbReference type="AlphaFoldDB" id="A0A8H7CQJ1"/>
<reference evidence="2" key="1">
    <citation type="submission" date="2020-05" db="EMBL/GenBank/DDBJ databases">
        <title>Mycena genomes resolve the evolution of fungal bioluminescence.</title>
        <authorList>
            <person name="Tsai I.J."/>
        </authorList>
    </citation>
    <scope>NUCLEOTIDE SEQUENCE</scope>
    <source>
        <strain evidence="2">160909Yilan</strain>
    </source>
</reference>
<feature type="compositionally biased region" description="Low complexity" evidence="1">
    <location>
        <begin position="342"/>
        <end position="361"/>
    </location>
</feature>
<dbReference type="OrthoDB" id="436852at2759"/>
<name>A0A8H7CQJ1_9AGAR</name>
<evidence type="ECO:0000313" key="3">
    <source>
        <dbReference type="Proteomes" id="UP000623467"/>
    </source>
</evidence>
<sequence length="493" mass="53641">MSRRPAQQANPPSHSHYPPAVHAQAAPRASVQLQDPRTPVYYNATQPGYPIQPGYGPGPRRPPPPDPVDVLFHRISQILASYQSHTDARLNRIDNNIQKLTTELFSARSESRDSVTKIAELLQTSHGMQTKRLRRLEDMLGFGAGTKDHQNQKSLGERFDVLSFAVEEFLERLRDPEANLPDGPLHHDMATSPPRHAYADAEASKTPISKRRFSVAVGSPPGALSADQSSSTLVPDESIFNKQPEVEKAGGDLFGEVISRNIPKTTFAAVSPVTRPLVPADWDAGSPAQQSFSFNPDRSPAGMAAYSVVPNRSPSVDGSVASLRQTALGNSVGPLMSTPRRSTSVHSVSPAPHVSRPHSSPRITPLALDTCDPPRTIMCLSHPPRQESPRWLKTHLHDVLQSVCILFSPRGQRARIPGLRLGNQENTIQLQSPSADTLGEELSVLGMMASPDPLSNLVSPVSPVPLLRAESQPPILSSVSPLRCCLFKTRRLP</sequence>
<feature type="region of interest" description="Disordered" evidence="1">
    <location>
        <begin position="177"/>
        <end position="235"/>
    </location>
</feature>
<protein>
    <submittedName>
        <fullName evidence="2">Chromo domain-containing protein</fullName>
    </submittedName>
</protein>
<feature type="region of interest" description="Disordered" evidence="1">
    <location>
        <begin position="1"/>
        <end position="66"/>
    </location>
</feature>
<feature type="region of interest" description="Disordered" evidence="1">
    <location>
        <begin position="330"/>
        <end position="365"/>
    </location>
</feature>
<feature type="compositionally biased region" description="Polar residues" evidence="1">
    <location>
        <begin position="1"/>
        <end position="13"/>
    </location>
</feature>
<accession>A0A8H7CQJ1</accession>
<dbReference type="EMBL" id="JACAZH010000021">
    <property type="protein sequence ID" value="KAF7344577.1"/>
    <property type="molecule type" value="Genomic_DNA"/>
</dbReference>
<keyword evidence="3" id="KW-1185">Reference proteome</keyword>
<evidence type="ECO:0000313" key="2">
    <source>
        <dbReference type="EMBL" id="KAF7344577.1"/>
    </source>
</evidence>